<evidence type="ECO:0000256" key="8">
    <source>
        <dbReference type="ARBA" id="ARBA00022833"/>
    </source>
</evidence>
<evidence type="ECO:0000256" key="10">
    <source>
        <dbReference type="ARBA" id="ARBA00022946"/>
    </source>
</evidence>
<dbReference type="GO" id="GO:0009793">
    <property type="term" value="P:embryo development ending in seed dormancy"/>
    <property type="evidence" value="ECO:0007669"/>
    <property type="project" value="TreeGrafter"/>
</dbReference>
<dbReference type="EMBL" id="VOIH02000009">
    <property type="protein sequence ID" value="KAF3436977.1"/>
    <property type="molecule type" value="Genomic_DNA"/>
</dbReference>
<dbReference type="Pfam" id="PF17862">
    <property type="entry name" value="AAA_lid_3"/>
    <property type="match status" value="1"/>
</dbReference>
<dbReference type="Gene3D" id="3.40.50.300">
    <property type="entry name" value="P-loop containing nucleotide triphosphate hydrolases"/>
    <property type="match status" value="1"/>
</dbReference>
<keyword evidence="11" id="KW-0482">Metalloprotease</keyword>
<gene>
    <name evidence="14" type="ORF">FNV43_RR19730</name>
</gene>
<dbReference type="OrthoDB" id="2016403at2759"/>
<evidence type="ECO:0000256" key="6">
    <source>
        <dbReference type="ARBA" id="ARBA00022741"/>
    </source>
</evidence>
<keyword evidence="6" id="KW-0547">Nucleotide-binding</keyword>
<comment type="similarity">
    <text evidence="3">In the N-terminal section; belongs to the AAA ATPase family.</text>
</comment>
<keyword evidence="10" id="KW-0809">Transit peptide</keyword>
<dbReference type="InterPro" id="IPR003959">
    <property type="entry name" value="ATPase_AAA_core"/>
</dbReference>
<evidence type="ECO:0000256" key="1">
    <source>
        <dbReference type="ARBA" id="ARBA00001947"/>
    </source>
</evidence>
<dbReference type="InterPro" id="IPR003593">
    <property type="entry name" value="AAA+_ATPase"/>
</dbReference>
<name>A0A8K0GPS9_9ROSA</name>
<dbReference type="Gene3D" id="1.10.8.60">
    <property type="match status" value="1"/>
</dbReference>
<protein>
    <recommendedName>
        <fullName evidence="13">AAA+ ATPase domain-containing protein</fullName>
    </recommendedName>
</protein>
<dbReference type="Pfam" id="PF00004">
    <property type="entry name" value="AAA"/>
    <property type="match status" value="1"/>
</dbReference>
<dbReference type="SUPFAM" id="SSF52540">
    <property type="entry name" value="P-loop containing nucleoside triphosphate hydrolases"/>
    <property type="match status" value="1"/>
</dbReference>
<evidence type="ECO:0000256" key="5">
    <source>
        <dbReference type="ARBA" id="ARBA00022723"/>
    </source>
</evidence>
<dbReference type="InterPro" id="IPR027417">
    <property type="entry name" value="P-loop_NTPase"/>
</dbReference>
<proteinExistence type="inferred from homology"/>
<comment type="cofactor">
    <cofactor evidence="1">
        <name>Zn(2+)</name>
        <dbReference type="ChEBI" id="CHEBI:29105"/>
    </cofactor>
</comment>
<dbReference type="GO" id="GO:0016887">
    <property type="term" value="F:ATP hydrolysis activity"/>
    <property type="evidence" value="ECO:0007669"/>
    <property type="project" value="InterPro"/>
</dbReference>
<sequence>MDVTVTYRPNPLLFSSAPLTKSPPAHIFFKLPTKQRPKLSRHKPVFRVLASANQNGSDGFSWSTLARSVQQGSVRFWSKFGESVKKDTGIDLEDANTKAGEFVGMFGERVNKAGVELERFRSDMVTEFVSWNQWQRWKDLKSWDSKRIAALVLYIFVAILSSQRIYAAIRAPYLDRQRKELTEAYMEALIPEPSPSNIRKLKKSLWRKTTPKGLKMKKFIERPDGTLVHDSTYVGEDAWIDDPEPQENVKQIVDSDVKLTAEEKEELKKELGISGETQEGGGTWRERFQTWKEILQKEKLAEKVDSMNAKYVVEFDMKEVENSLRKDVAEKVTETHGTGAPWISKRWWLYRPKLPYSYFLQKLDSSEVAAVVFTEDLKRIYVTMKEGFPLEYIVDIPLDPYLFEIITSSGAEVDLLQKRQIHYFMKVLIALVPGLLILWFIRESVMLLHITSNRFLYKKYNQLFDMAYAENFILPVGDVGETKSMYKEVVLGGDVWDLLDELMIYMGNPMQYYEKGVQFVRGVLLSGPPGTGKTLFARTLAKESGLPFVFASGAEFTDSEKSGAARINEMFSIARRNAPSFVFVDEIDAIAGRHARKDPRRRATFEALIQQLDGEKEKTGVDRFSLRQAVIFICATNRPDELDLEFVRSGRIDRRLYVGLPDAKQRVQIFGVHSAGKQLAEDVDFGKLVFRTVGFSGADIRNLVNEAAIMSVRQGHSKIYQQDVSDVLDKQLLEGMGVLLTEEEQQKCEESVSIEKKKLLAVHEAGHIVLAHLFPQFDWHAFSQLLPGGKETAISVFYPREDMVDQGYTTFGYMMMQMVVAHGGSCAERVVFGNDITDGGRDDLEKITKIAREMVISPQNARLGLTALTKRIGLVDRPDNPDGELIRYRWDDPQVIPANMTPEVSELFTRELTRFIEETEDLAMNGLRNNRHILDVITVKLLENSRITGLEVEEIMKGLSPVMFEDFVKPFQINLEEMLKLFNLDEKSHNVSVKNLTMSLFMPLTTDALTMEYQKFAGGDAAFCRSFTFEDSNGGAFNTLLEYCLPKLVKETLIKAIGSLDLADWKCLVICVYKRFFVSCDAAQ</sequence>
<keyword evidence="9" id="KW-0067">ATP-binding</keyword>
<dbReference type="FunFam" id="1.10.8.60:FF:000101">
    <property type="entry name" value="ATP-dependent zinc metalloprotease FTSH 12, chloroplastic"/>
    <property type="match status" value="1"/>
</dbReference>
<dbReference type="InterPro" id="IPR037219">
    <property type="entry name" value="Peptidase_M41-like"/>
</dbReference>
<comment type="caution">
    <text evidence="14">The sequence shown here is derived from an EMBL/GenBank/DDBJ whole genome shotgun (WGS) entry which is preliminary data.</text>
</comment>
<dbReference type="AlphaFoldDB" id="A0A8K0GPS9"/>
<dbReference type="InterPro" id="IPR000642">
    <property type="entry name" value="Peptidase_M41"/>
</dbReference>
<feature type="domain" description="AAA+ ATPase" evidence="13">
    <location>
        <begin position="519"/>
        <end position="662"/>
    </location>
</feature>
<dbReference type="GO" id="GO:0004222">
    <property type="term" value="F:metalloendopeptidase activity"/>
    <property type="evidence" value="ECO:0007669"/>
    <property type="project" value="InterPro"/>
</dbReference>
<evidence type="ECO:0000313" key="15">
    <source>
        <dbReference type="Proteomes" id="UP000796880"/>
    </source>
</evidence>
<dbReference type="PANTHER" id="PTHR43655">
    <property type="entry name" value="ATP-DEPENDENT PROTEASE"/>
    <property type="match status" value="1"/>
</dbReference>
<evidence type="ECO:0000259" key="13">
    <source>
        <dbReference type="SMART" id="SM00382"/>
    </source>
</evidence>
<evidence type="ECO:0000256" key="12">
    <source>
        <dbReference type="SAM" id="Phobius"/>
    </source>
</evidence>
<dbReference type="Proteomes" id="UP000796880">
    <property type="component" value="Unassembled WGS sequence"/>
</dbReference>
<dbReference type="FunFam" id="1.20.58.760:FF:000014">
    <property type="entry name" value="ATP-dependent zinc metalloprotease FTSH 12, chloroplastic"/>
    <property type="match status" value="1"/>
</dbReference>
<dbReference type="GO" id="GO:0046872">
    <property type="term" value="F:metal ion binding"/>
    <property type="evidence" value="ECO:0007669"/>
    <property type="project" value="UniProtKB-KW"/>
</dbReference>
<keyword evidence="12" id="KW-0472">Membrane</keyword>
<evidence type="ECO:0000256" key="7">
    <source>
        <dbReference type="ARBA" id="ARBA00022801"/>
    </source>
</evidence>
<evidence type="ECO:0000256" key="9">
    <source>
        <dbReference type="ARBA" id="ARBA00022840"/>
    </source>
</evidence>
<accession>A0A8K0GPS9</accession>
<dbReference type="FunFam" id="3.40.50.300:FF:001118">
    <property type="entry name" value="ATP-dependent zinc metalloprotease FTSH 12, chloroplastic"/>
    <property type="match status" value="1"/>
</dbReference>
<keyword evidence="8" id="KW-0862">Zinc</keyword>
<comment type="similarity">
    <text evidence="2">In the C-terminal section; belongs to the peptidase M41 family.</text>
</comment>
<evidence type="ECO:0000256" key="3">
    <source>
        <dbReference type="ARBA" id="ARBA00010550"/>
    </source>
</evidence>
<dbReference type="GO" id="GO:0005745">
    <property type="term" value="C:m-AAA complex"/>
    <property type="evidence" value="ECO:0007669"/>
    <property type="project" value="TreeGrafter"/>
</dbReference>
<dbReference type="GO" id="GO:0034982">
    <property type="term" value="P:mitochondrial protein processing"/>
    <property type="evidence" value="ECO:0007669"/>
    <property type="project" value="TreeGrafter"/>
</dbReference>
<dbReference type="Pfam" id="PF01434">
    <property type="entry name" value="Peptidase_M41"/>
    <property type="match status" value="1"/>
</dbReference>
<dbReference type="GO" id="GO:0004176">
    <property type="term" value="F:ATP-dependent peptidase activity"/>
    <property type="evidence" value="ECO:0007669"/>
    <property type="project" value="InterPro"/>
</dbReference>
<keyword evidence="12" id="KW-1133">Transmembrane helix</keyword>
<keyword evidence="7" id="KW-0378">Hydrolase</keyword>
<feature type="transmembrane region" description="Helical" evidence="12">
    <location>
        <begin position="148"/>
        <end position="169"/>
    </location>
</feature>
<keyword evidence="15" id="KW-1185">Reference proteome</keyword>
<dbReference type="InterPro" id="IPR041569">
    <property type="entry name" value="AAA_lid_3"/>
</dbReference>
<keyword evidence="5" id="KW-0479">Metal-binding</keyword>
<evidence type="ECO:0000256" key="4">
    <source>
        <dbReference type="ARBA" id="ARBA00022670"/>
    </source>
</evidence>
<dbReference type="SMART" id="SM00382">
    <property type="entry name" value="AAA"/>
    <property type="match status" value="1"/>
</dbReference>
<dbReference type="InterPro" id="IPR050928">
    <property type="entry name" value="ATP-dep_Zn_Metalloprotease"/>
</dbReference>
<dbReference type="SUPFAM" id="SSF140990">
    <property type="entry name" value="FtsH protease domain-like"/>
    <property type="match status" value="1"/>
</dbReference>
<organism evidence="14 15">
    <name type="scientific">Rhamnella rubrinervis</name>
    <dbReference type="NCBI Taxonomy" id="2594499"/>
    <lineage>
        <taxon>Eukaryota</taxon>
        <taxon>Viridiplantae</taxon>
        <taxon>Streptophyta</taxon>
        <taxon>Embryophyta</taxon>
        <taxon>Tracheophyta</taxon>
        <taxon>Spermatophyta</taxon>
        <taxon>Magnoliopsida</taxon>
        <taxon>eudicotyledons</taxon>
        <taxon>Gunneridae</taxon>
        <taxon>Pentapetalae</taxon>
        <taxon>rosids</taxon>
        <taxon>fabids</taxon>
        <taxon>Rosales</taxon>
        <taxon>Rhamnaceae</taxon>
        <taxon>rhamnoid group</taxon>
        <taxon>Rhamneae</taxon>
        <taxon>Rhamnella</taxon>
    </lineage>
</organism>
<evidence type="ECO:0000313" key="14">
    <source>
        <dbReference type="EMBL" id="KAF3436977.1"/>
    </source>
</evidence>
<dbReference type="Gene3D" id="1.20.58.760">
    <property type="entry name" value="Peptidase M41"/>
    <property type="match status" value="1"/>
</dbReference>
<dbReference type="PANTHER" id="PTHR43655:SF19">
    <property type="entry name" value="ATP-DEPENDENT ZINC METALLOPROTEASE FTSH 12, CHLOROPLASTIC"/>
    <property type="match status" value="1"/>
</dbReference>
<keyword evidence="4" id="KW-0645">Protease</keyword>
<evidence type="ECO:0000256" key="11">
    <source>
        <dbReference type="ARBA" id="ARBA00023049"/>
    </source>
</evidence>
<keyword evidence="12" id="KW-0812">Transmembrane</keyword>
<dbReference type="GO" id="GO:0009535">
    <property type="term" value="C:chloroplast thylakoid membrane"/>
    <property type="evidence" value="ECO:0007669"/>
    <property type="project" value="TreeGrafter"/>
</dbReference>
<dbReference type="GO" id="GO:0005524">
    <property type="term" value="F:ATP binding"/>
    <property type="evidence" value="ECO:0007669"/>
    <property type="project" value="UniProtKB-KW"/>
</dbReference>
<evidence type="ECO:0000256" key="2">
    <source>
        <dbReference type="ARBA" id="ARBA00010044"/>
    </source>
</evidence>
<reference evidence="14" key="1">
    <citation type="submission" date="2020-03" db="EMBL/GenBank/DDBJ databases">
        <title>A high-quality chromosome-level genome assembly of a woody plant with both climbing and erect habits, Rhamnella rubrinervis.</title>
        <authorList>
            <person name="Lu Z."/>
            <person name="Yang Y."/>
            <person name="Zhu X."/>
            <person name="Sun Y."/>
        </authorList>
    </citation>
    <scope>NUCLEOTIDE SEQUENCE</scope>
    <source>
        <strain evidence="14">BYM</strain>
        <tissue evidence="14">Leaf</tissue>
    </source>
</reference>